<evidence type="ECO:0000256" key="2">
    <source>
        <dbReference type="ARBA" id="ARBA00023157"/>
    </source>
</evidence>
<dbReference type="Gene3D" id="2.60.40.3210">
    <property type="entry name" value="Zona pellucida, ZP-N domain"/>
    <property type="match status" value="1"/>
</dbReference>
<evidence type="ECO:0000256" key="3">
    <source>
        <dbReference type="ARBA" id="ARBA00023180"/>
    </source>
</evidence>
<keyword evidence="1 4" id="KW-0732">Signal</keyword>
<organism evidence="6 7">
    <name type="scientific">Champsocephalus esox</name>
    <name type="common">pike icefish</name>
    <dbReference type="NCBI Taxonomy" id="159716"/>
    <lineage>
        <taxon>Eukaryota</taxon>
        <taxon>Metazoa</taxon>
        <taxon>Chordata</taxon>
        <taxon>Craniata</taxon>
        <taxon>Vertebrata</taxon>
        <taxon>Euteleostomi</taxon>
        <taxon>Actinopterygii</taxon>
        <taxon>Neopterygii</taxon>
        <taxon>Teleostei</taxon>
        <taxon>Neoteleostei</taxon>
        <taxon>Acanthomorphata</taxon>
        <taxon>Eupercaria</taxon>
        <taxon>Perciformes</taxon>
        <taxon>Notothenioidei</taxon>
        <taxon>Channichthyidae</taxon>
        <taxon>Champsocephalus</taxon>
    </lineage>
</organism>
<dbReference type="Gene3D" id="2.60.40.4100">
    <property type="entry name" value="Zona pellucida, ZP-C domain"/>
    <property type="match status" value="1"/>
</dbReference>
<name>A0AAN8BNA8_9TELE</name>
<dbReference type="EMBL" id="JAULUE010002059">
    <property type="protein sequence ID" value="KAK5887025.1"/>
    <property type="molecule type" value="Genomic_DNA"/>
</dbReference>
<dbReference type="InterPro" id="IPR042235">
    <property type="entry name" value="ZP-C_dom"/>
</dbReference>
<dbReference type="PANTHER" id="PTHR14002:SF50">
    <property type="entry name" value="ALPHA-TECTORIN-LIKE-RELATED"/>
    <property type="match status" value="1"/>
</dbReference>
<dbReference type="PANTHER" id="PTHR14002">
    <property type="entry name" value="ENDOGLIN/TGF-BETA RECEPTOR TYPE III"/>
    <property type="match status" value="1"/>
</dbReference>
<reference evidence="6 7" key="1">
    <citation type="journal article" date="2023" name="Mol. Biol. Evol.">
        <title>Genomics of Secondarily Temperate Adaptation in the Only Non-Antarctic Icefish.</title>
        <authorList>
            <person name="Rivera-Colon A.G."/>
            <person name="Rayamajhi N."/>
            <person name="Minhas B.F."/>
            <person name="Madrigal G."/>
            <person name="Bilyk K.T."/>
            <person name="Yoon V."/>
            <person name="Hune M."/>
            <person name="Gregory S."/>
            <person name="Cheng C.H.C."/>
            <person name="Catchen J.M."/>
        </authorList>
    </citation>
    <scope>NUCLEOTIDE SEQUENCE [LARGE SCALE GENOMIC DNA]</scope>
    <source>
        <strain evidence="6">JC2023a</strain>
    </source>
</reference>
<dbReference type="PROSITE" id="PS51034">
    <property type="entry name" value="ZP_2"/>
    <property type="match status" value="1"/>
</dbReference>
<keyword evidence="2" id="KW-1015">Disulfide bond</keyword>
<evidence type="ECO:0000313" key="6">
    <source>
        <dbReference type="EMBL" id="KAK5887025.1"/>
    </source>
</evidence>
<sequence length="408" mass="44834">MAASRLVLFWILIVLRTAAGFLQEEEEGEPGSGVAEPDLNETVLCSNDQMKVVIPSIFFLRKDPPVFVGDLHLNDPECRGVEVGEDYVFSIKTNLSDCGTVMVSDQSHIMFTNSIQNNESQLISRNYVNITFSCRYPVRYLVQQPGGGHGVHVHLRTITLNTEDGNFSVSMLLFKDEAFEDRWTTVPSLRLEDHVFVKVFMIPAHLMLRMERCWATPSSDPYSNIQYTFIRDSCPVISSAQTLSVLRNGEGPDAAFRLQMFKFVGSSYTNVFLHCNIQICSLSSGQCQPNCSSVGDEELTRTRRDAPLSHTVSYGPIRRLLQDGGKPDLSTCGSYERVFASAHDVSFCCRWGDPCCGDPGSGGSAGSGPPAGLRGLRTAVATAPEASIQSERLNSPCPNIHTLSEVAS</sequence>
<keyword evidence="7" id="KW-1185">Reference proteome</keyword>
<dbReference type="Pfam" id="PF00100">
    <property type="entry name" value="Zona_pellucida"/>
    <property type="match status" value="1"/>
</dbReference>
<dbReference type="InterPro" id="IPR001507">
    <property type="entry name" value="ZP_dom"/>
</dbReference>
<evidence type="ECO:0000313" key="7">
    <source>
        <dbReference type="Proteomes" id="UP001335648"/>
    </source>
</evidence>
<evidence type="ECO:0000259" key="5">
    <source>
        <dbReference type="PROSITE" id="PS51034"/>
    </source>
</evidence>
<accession>A0AAN8BNA8</accession>
<feature type="signal peptide" evidence="4">
    <location>
        <begin position="1"/>
        <end position="20"/>
    </location>
</feature>
<keyword evidence="3" id="KW-0325">Glycoprotein</keyword>
<dbReference type="SMART" id="SM00241">
    <property type="entry name" value="ZP"/>
    <property type="match status" value="1"/>
</dbReference>
<dbReference type="AlphaFoldDB" id="A0AAN8BNA8"/>
<proteinExistence type="predicted"/>
<dbReference type="InterPro" id="IPR048290">
    <property type="entry name" value="ZP_chr"/>
</dbReference>
<dbReference type="Pfam" id="PF23344">
    <property type="entry name" value="ZP-N"/>
    <property type="match status" value="1"/>
</dbReference>
<feature type="chain" id="PRO_5042988084" description="ZP domain-containing protein" evidence="4">
    <location>
        <begin position="21"/>
        <end position="408"/>
    </location>
</feature>
<dbReference type="PRINTS" id="PR00023">
    <property type="entry name" value="ZPELLUCIDA"/>
</dbReference>
<evidence type="ECO:0000256" key="4">
    <source>
        <dbReference type="SAM" id="SignalP"/>
    </source>
</evidence>
<feature type="domain" description="ZP" evidence="5">
    <location>
        <begin position="44"/>
        <end position="298"/>
    </location>
</feature>
<gene>
    <name evidence="6" type="ORF">CesoFtcFv8_018001</name>
</gene>
<comment type="caution">
    <text evidence="6">The sequence shown here is derived from an EMBL/GenBank/DDBJ whole genome shotgun (WGS) entry which is preliminary data.</text>
</comment>
<dbReference type="InterPro" id="IPR055356">
    <property type="entry name" value="ZP-N"/>
</dbReference>
<dbReference type="Proteomes" id="UP001335648">
    <property type="component" value="Unassembled WGS sequence"/>
</dbReference>
<evidence type="ECO:0000256" key="1">
    <source>
        <dbReference type="ARBA" id="ARBA00022729"/>
    </source>
</evidence>
<dbReference type="InterPro" id="IPR055355">
    <property type="entry name" value="ZP-C"/>
</dbReference>
<protein>
    <recommendedName>
        <fullName evidence="5">ZP domain-containing protein</fullName>
    </recommendedName>
</protein>